<keyword evidence="1" id="KW-0812">Transmembrane</keyword>
<gene>
    <name evidence="2" type="ORF">DMB90_08690</name>
</gene>
<reference evidence="2" key="1">
    <citation type="submission" date="2018-05" db="EMBL/GenBank/DDBJ databases">
        <title>Bacterial isolates from healthy term breastfed infants carrying antibiotic resistance genes.</title>
        <authorList>
            <person name="Casaburi G."/>
        </authorList>
    </citation>
    <scope>NUCLEOTIDE SEQUENCE [LARGE SCALE GENOMIC DNA]</scope>
    <source>
        <strain evidence="2">7084_4</strain>
    </source>
</reference>
<evidence type="ECO:0000256" key="1">
    <source>
        <dbReference type="SAM" id="Phobius"/>
    </source>
</evidence>
<dbReference type="EMBL" id="CP029752">
    <property type="protein sequence ID" value="QFG76605.1"/>
    <property type="molecule type" value="Genomic_DNA"/>
</dbReference>
<keyword evidence="1" id="KW-1133">Transmembrane helix</keyword>
<dbReference type="AlphaFoldDB" id="A0A5P6A9T5"/>
<sequence>MRKTSRLVSWTAMLDKNIVAKTLTVVIATVLLVFVDAAGIYTFSREMLFLCVLACVVVVILLPNLVKEMTIKSI</sequence>
<feature type="transmembrane region" description="Helical" evidence="1">
    <location>
        <begin position="47"/>
        <end position="66"/>
    </location>
</feature>
<name>A0A5P6A9T5_RAOPL</name>
<protein>
    <submittedName>
        <fullName evidence="2">Uncharacterized protein</fullName>
    </submittedName>
</protein>
<keyword evidence="1" id="KW-0472">Membrane</keyword>
<evidence type="ECO:0000313" key="2">
    <source>
        <dbReference type="EMBL" id="QFG76605.1"/>
    </source>
</evidence>
<proteinExistence type="predicted"/>
<organism evidence="2">
    <name type="scientific">Raoultella planticola</name>
    <name type="common">Klebsiella planticola</name>
    <dbReference type="NCBI Taxonomy" id="575"/>
    <lineage>
        <taxon>Bacteria</taxon>
        <taxon>Pseudomonadati</taxon>
        <taxon>Pseudomonadota</taxon>
        <taxon>Gammaproteobacteria</taxon>
        <taxon>Enterobacterales</taxon>
        <taxon>Enterobacteriaceae</taxon>
        <taxon>Klebsiella/Raoultella group</taxon>
        <taxon>Raoultella</taxon>
    </lineage>
</organism>
<accession>A0A5P6A9T5</accession>